<feature type="transmembrane region" description="Helical" evidence="1">
    <location>
        <begin position="134"/>
        <end position="159"/>
    </location>
</feature>
<keyword evidence="3" id="KW-1185">Reference proteome</keyword>
<dbReference type="RefSeq" id="WP_262598718.1">
    <property type="nucleotide sequence ID" value="NZ_CP103300.1"/>
</dbReference>
<feature type="transmembrane region" description="Helical" evidence="1">
    <location>
        <begin position="171"/>
        <end position="190"/>
    </location>
</feature>
<reference evidence="2" key="1">
    <citation type="submission" date="2022-10" db="EMBL/GenBank/DDBJ databases">
        <title>Completed Genome Sequence of two octocoral isolated bacterium, Endozoicomonas euniceicola EF212T and Endozoicomonas gorgoniicola PS125T.</title>
        <authorList>
            <person name="Chiou Y.-J."/>
            <person name="Chen Y.-H."/>
        </authorList>
    </citation>
    <scope>NUCLEOTIDE SEQUENCE</scope>
    <source>
        <strain evidence="2">EF212</strain>
    </source>
</reference>
<feature type="transmembrane region" description="Helical" evidence="1">
    <location>
        <begin position="6"/>
        <end position="27"/>
    </location>
</feature>
<keyword evidence="1" id="KW-0472">Membrane</keyword>
<dbReference type="Proteomes" id="UP001163255">
    <property type="component" value="Chromosome"/>
</dbReference>
<keyword evidence="1" id="KW-1133">Transmembrane helix</keyword>
<evidence type="ECO:0000313" key="3">
    <source>
        <dbReference type="Proteomes" id="UP001163255"/>
    </source>
</evidence>
<protein>
    <submittedName>
        <fullName evidence="2">Uncharacterized protein</fullName>
    </submittedName>
</protein>
<accession>A0ABY6GWJ6</accession>
<name>A0ABY6GWJ6_9GAMM</name>
<feature type="transmembrane region" description="Helical" evidence="1">
    <location>
        <begin position="211"/>
        <end position="231"/>
    </location>
</feature>
<feature type="transmembrane region" description="Helical" evidence="1">
    <location>
        <begin position="39"/>
        <end position="64"/>
    </location>
</feature>
<organism evidence="2 3">
    <name type="scientific">Endozoicomonas euniceicola</name>
    <dbReference type="NCBI Taxonomy" id="1234143"/>
    <lineage>
        <taxon>Bacteria</taxon>
        <taxon>Pseudomonadati</taxon>
        <taxon>Pseudomonadota</taxon>
        <taxon>Gammaproteobacteria</taxon>
        <taxon>Oceanospirillales</taxon>
        <taxon>Endozoicomonadaceae</taxon>
        <taxon>Endozoicomonas</taxon>
    </lineage>
</organism>
<keyword evidence="1" id="KW-0812">Transmembrane</keyword>
<evidence type="ECO:0000256" key="1">
    <source>
        <dbReference type="SAM" id="Phobius"/>
    </source>
</evidence>
<feature type="transmembrane region" description="Helical" evidence="1">
    <location>
        <begin position="76"/>
        <end position="94"/>
    </location>
</feature>
<proteinExistence type="predicted"/>
<dbReference type="EMBL" id="CP103300">
    <property type="protein sequence ID" value="UYM16423.1"/>
    <property type="molecule type" value="Genomic_DNA"/>
</dbReference>
<evidence type="ECO:0000313" key="2">
    <source>
        <dbReference type="EMBL" id="UYM16423.1"/>
    </source>
</evidence>
<sequence length="233" mass="26866">MMVVAYFVFVSILVIASQLLEIYSYILKGIKIDGYSRQLIGYAGFIHYFGRIIYVVVLMILSYLFEVENVRSDMNYIFLFSFLTSLAFVFCVLNNNDIYYFFQRFVRLLSFFSYRNIKEPKFHKVEFSITCNRVFIFSYFSSFCITLAFVAPFIAAQIYPEYRMLATYSGQAMNFAATAIVLAVIEPVLFNELDSQKKEFNGMSETAVLIINAKICSLFSMVAVMGVLIYLGV</sequence>
<gene>
    <name evidence="2" type="ORF">NX720_00365</name>
</gene>